<dbReference type="EMBL" id="FOZP01000001">
    <property type="protein sequence ID" value="SFS30725.1"/>
    <property type="molecule type" value="Genomic_DNA"/>
</dbReference>
<evidence type="ECO:0000313" key="2">
    <source>
        <dbReference type="Proteomes" id="UP000199312"/>
    </source>
</evidence>
<dbReference type="RefSeq" id="WP_090222165.1">
    <property type="nucleotide sequence ID" value="NZ_FOZP01000001.1"/>
</dbReference>
<gene>
    <name evidence="1" type="ORF">SAMN04488006_0476</name>
</gene>
<reference evidence="2" key="1">
    <citation type="submission" date="2016-10" db="EMBL/GenBank/DDBJ databases">
        <authorList>
            <person name="Varghese N."/>
            <person name="Submissions S."/>
        </authorList>
    </citation>
    <scope>NUCLEOTIDE SEQUENCE [LARGE SCALE GENOMIC DNA]</scope>
    <source>
        <strain evidence="2">DSM 24450</strain>
    </source>
</reference>
<dbReference type="AlphaFoldDB" id="A0A1I6NS76"/>
<sequence>MEKIKEIEQYIKTNGFTKNQIIHSDKETVIMVLGYTNSGLKKSISFNKKEKTIQQLSADGSLTFDDFIIKEKSKIANTQKS</sequence>
<dbReference type="STRING" id="593133.SAMN04488006_0476"/>
<dbReference type="Proteomes" id="UP000199312">
    <property type="component" value="Unassembled WGS sequence"/>
</dbReference>
<keyword evidence="2" id="KW-1185">Reference proteome</keyword>
<organism evidence="1 2">
    <name type="scientific">Lutibacter maritimus</name>
    <dbReference type="NCBI Taxonomy" id="593133"/>
    <lineage>
        <taxon>Bacteria</taxon>
        <taxon>Pseudomonadati</taxon>
        <taxon>Bacteroidota</taxon>
        <taxon>Flavobacteriia</taxon>
        <taxon>Flavobacteriales</taxon>
        <taxon>Flavobacteriaceae</taxon>
        <taxon>Lutibacter</taxon>
    </lineage>
</organism>
<name>A0A1I6NS76_9FLAO</name>
<accession>A0A1I6NS76</accession>
<evidence type="ECO:0000313" key="1">
    <source>
        <dbReference type="EMBL" id="SFS30725.1"/>
    </source>
</evidence>
<proteinExistence type="predicted"/>
<protein>
    <submittedName>
        <fullName evidence="1">Uncharacterized protein</fullName>
    </submittedName>
</protein>